<dbReference type="Proteomes" id="UP000027219">
    <property type="component" value="Unassembled WGS sequence"/>
</dbReference>
<reference evidence="1 2" key="1">
    <citation type="submission" date="2014-02" db="EMBL/GenBank/DDBJ databases">
        <title>Vibrio fortis Dalian14 Genome Sequencing.</title>
        <authorList>
            <person name="Wang Y."/>
            <person name="Song L."/>
            <person name="Liu G."/>
            <person name="Ding J."/>
        </authorList>
    </citation>
    <scope>NUCLEOTIDE SEQUENCE [LARGE SCALE GENOMIC DNA]</scope>
    <source>
        <strain evidence="1 2">Dalian14</strain>
    </source>
</reference>
<organism evidence="1 2">
    <name type="scientific">Vibrio fortis</name>
    <dbReference type="NCBI Taxonomy" id="212667"/>
    <lineage>
        <taxon>Bacteria</taxon>
        <taxon>Pseudomonadati</taxon>
        <taxon>Pseudomonadota</taxon>
        <taxon>Gammaproteobacteria</taxon>
        <taxon>Vibrionales</taxon>
        <taxon>Vibrionaceae</taxon>
        <taxon>Vibrio</taxon>
    </lineage>
</organism>
<accession>A0A066UU59</accession>
<evidence type="ECO:0000313" key="2">
    <source>
        <dbReference type="Proteomes" id="UP000027219"/>
    </source>
</evidence>
<name>A0A066UU59_9VIBR</name>
<comment type="caution">
    <text evidence="1">The sequence shown here is derived from an EMBL/GenBank/DDBJ whole genome shotgun (WGS) entry which is preliminary data.</text>
</comment>
<evidence type="ECO:0000313" key="1">
    <source>
        <dbReference type="EMBL" id="KDN30625.1"/>
    </source>
</evidence>
<proteinExistence type="predicted"/>
<dbReference type="AlphaFoldDB" id="A0A066UU59"/>
<dbReference type="EMBL" id="JFFR01000002">
    <property type="protein sequence ID" value="KDN30625.1"/>
    <property type="molecule type" value="Genomic_DNA"/>
</dbReference>
<keyword evidence="2" id="KW-1185">Reference proteome</keyword>
<protein>
    <submittedName>
        <fullName evidence="1">Uncharacterized protein</fullName>
    </submittedName>
</protein>
<gene>
    <name evidence="1" type="ORF">VFDL14_03790</name>
</gene>
<sequence>MVVEIIMKYLIALVLICTSFSSVTKENPSWDFATLDTVGSVLNYYNDLASLVDPTLRMSPNDTKVTRTQDYIENLPIEELLLLEQSLNSMDLPEDSAGTVMNIKTVDELLYVMDDTNADFWTYEYDYPNQCHNIKFDTVTATDGIEYLMTLELYTLDEKRNECLDSLLYVQVMLLHSMTWQKEKQLGKETLKEIYDHVEKEGNYKNTIEGLFVSLHYNKDKTQVFTLMGD</sequence>